<dbReference type="EnsemblPlants" id="Solyc05g015097.1.1">
    <property type="protein sequence ID" value="Solyc05g015097.1.1.1"/>
    <property type="gene ID" value="Solyc05g015097.1"/>
</dbReference>
<dbReference type="Gramene" id="Solyc05g015097.1.1">
    <property type="protein sequence ID" value="Solyc05g015097.1.1.1"/>
    <property type="gene ID" value="Solyc05g015097.1"/>
</dbReference>
<dbReference type="Proteomes" id="UP000004994">
    <property type="component" value="Chromosome 5"/>
</dbReference>
<evidence type="ECO:0000313" key="1">
    <source>
        <dbReference type="EnsemblPlants" id="Solyc05g015097.1.1.1"/>
    </source>
</evidence>
<name>A0A3Q7GG25_SOLLC</name>
<organism evidence="1">
    <name type="scientific">Solanum lycopersicum</name>
    <name type="common">Tomato</name>
    <name type="synonym">Lycopersicon esculentum</name>
    <dbReference type="NCBI Taxonomy" id="4081"/>
    <lineage>
        <taxon>Eukaryota</taxon>
        <taxon>Viridiplantae</taxon>
        <taxon>Streptophyta</taxon>
        <taxon>Embryophyta</taxon>
        <taxon>Tracheophyta</taxon>
        <taxon>Spermatophyta</taxon>
        <taxon>Magnoliopsida</taxon>
        <taxon>eudicotyledons</taxon>
        <taxon>Gunneridae</taxon>
        <taxon>Pentapetalae</taxon>
        <taxon>asterids</taxon>
        <taxon>lamiids</taxon>
        <taxon>Solanales</taxon>
        <taxon>Solanaceae</taxon>
        <taxon>Solanoideae</taxon>
        <taxon>Solaneae</taxon>
        <taxon>Solanum</taxon>
        <taxon>Solanum subgen. Lycopersicon</taxon>
    </lineage>
</organism>
<reference evidence="1" key="2">
    <citation type="submission" date="2019-01" db="UniProtKB">
        <authorList>
            <consortium name="EnsemblPlants"/>
        </authorList>
    </citation>
    <scope>IDENTIFICATION</scope>
    <source>
        <strain evidence="1">cv. Heinz 1706</strain>
    </source>
</reference>
<protein>
    <submittedName>
        <fullName evidence="1">Uncharacterized protein</fullName>
    </submittedName>
</protein>
<keyword evidence="2" id="KW-1185">Reference proteome</keyword>
<sequence length="48" mass="5836">GILLSLKLVWLKLLKQRYRVTIRKMHTSLRFYIIYMSLSCPQNLLQQQ</sequence>
<reference evidence="1" key="1">
    <citation type="journal article" date="2012" name="Nature">
        <title>The tomato genome sequence provides insights into fleshy fruit evolution.</title>
        <authorList>
            <consortium name="Tomato Genome Consortium"/>
        </authorList>
    </citation>
    <scope>NUCLEOTIDE SEQUENCE [LARGE SCALE GENOMIC DNA]</scope>
    <source>
        <strain evidence="1">cv. Heinz 1706</strain>
    </source>
</reference>
<accession>A0A3Q7GG25</accession>
<dbReference type="InParanoid" id="A0A3Q7GG25"/>
<proteinExistence type="predicted"/>
<dbReference type="AlphaFoldDB" id="A0A3Q7GG25"/>
<evidence type="ECO:0000313" key="2">
    <source>
        <dbReference type="Proteomes" id="UP000004994"/>
    </source>
</evidence>